<feature type="transmembrane region" description="Helical" evidence="1">
    <location>
        <begin position="152"/>
        <end position="171"/>
    </location>
</feature>
<feature type="domain" description="EamA" evidence="2">
    <location>
        <begin position="154"/>
        <end position="284"/>
    </location>
</feature>
<dbReference type="Pfam" id="PF00892">
    <property type="entry name" value="EamA"/>
    <property type="match status" value="2"/>
</dbReference>
<feature type="transmembrane region" description="Helical" evidence="1">
    <location>
        <begin position="269"/>
        <end position="290"/>
    </location>
</feature>
<dbReference type="SUPFAM" id="SSF103481">
    <property type="entry name" value="Multidrug resistance efflux transporter EmrE"/>
    <property type="match status" value="2"/>
</dbReference>
<organism evidence="3 4">
    <name type="scientific">Candidatus Colwellbacteria bacterium RIFCSPLOWO2_12_FULL_46_17</name>
    <dbReference type="NCBI Taxonomy" id="1797695"/>
    <lineage>
        <taxon>Bacteria</taxon>
        <taxon>Candidatus Colwelliibacteriota</taxon>
    </lineage>
</organism>
<proteinExistence type="predicted"/>
<keyword evidence="1" id="KW-0472">Membrane</keyword>
<feature type="transmembrane region" description="Helical" evidence="1">
    <location>
        <begin position="38"/>
        <end position="55"/>
    </location>
</feature>
<dbReference type="InterPro" id="IPR037185">
    <property type="entry name" value="EmrE-like"/>
</dbReference>
<sequence>MDKTRYGFFILLSSALFYSSYGIFSKLIGSDFEPFTQAWTRSAVSLLFFLAFGVSRKLFTKIRKEDIKWYLVVGIIGSLAVAPTFYSLAHLNIGTALFLAYAATVITSYIIGLTVFKENLTKTSYLALALGLAGLALVYWGDIRADYLDKVLPVIAAIVSGAFFSIWFAFSKKISHKYATVQLNTYGYVIAVVMNFLIAIALGENFNADFSSSAWLANIGYGAVGFAASGLTVYGFKFIDAHKGSIILLSELLFGVIFGLAFFGEILNATTIIGGLLIMAAALLPHAPVLKRSAQR</sequence>
<dbReference type="PANTHER" id="PTHR22911:SF79">
    <property type="entry name" value="MOBA-LIKE NTP TRANSFERASE DOMAIN-CONTAINING PROTEIN"/>
    <property type="match status" value="1"/>
</dbReference>
<gene>
    <name evidence="3" type="ORF">A3G58_00350</name>
</gene>
<keyword evidence="1" id="KW-0812">Transmembrane</keyword>
<name>A0A1G1ZFL4_9BACT</name>
<keyword evidence="1" id="KW-1133">Transmembrane helix</keyword>
<reference evidence="3 4" key="1">
    <citation type="journal article" date="2016" name="Nat. Commun.">
        <title>Thousands of microbial genomes shed light on interconnected biogeochemical processes in an aquifer system.</title>
        <authorList>
            <person name="Anantharaman K."/>
            <person name="Brown C.T."/>
            <person name="Hug L.A."/>
            <person name="Sharon I."/>
            <person name="Castelle C.J."/>
            <person name="Probst A.J."/>
            <person name="Thomas B.C."/>
            <person name="Singh A."/>
            <person name="Wilkins M.J."/>
            <person name="Karaoz U."/>
            <person name="Brodie E.L."/>
            <person name="Williams K.H."/>
            <person name="Hubbard S.S."/>
            <person name="Banfield J.F."/>
        </authorList>
    </citation>
    <scope>NUCLEOTIDE SEQUENCE [LARGE SCALE GENOMIC DNA]</scope>
</reference>
<feature type="domain" description="EamA" evidence="2">
    <location>
        <begin position="6"/>
        <end position="139"/>
    </location>
</feature>
<feature type="transmembrane region" description="Helical" evidence="1">
    <location>
        <begin position="123"/>
        <end position="140"/>
    </location>
</feature>
<dbReference type="InterPro" id="IPR000620">
    <property type="entry name" value="EamA_dom"/>
</dbReference>
<feature type="transmembrane region" description="Helical" evidence="1">
    <location>
        <begin position="246"/>
        <end position="263"/>
    </location>
</feature>
<comment type="caution">
    <text evidence="3">The sequence shown here is derived from an EMBL/GenBank/DDBJ whole genome shotgun (WGS) entry which is preliminary data.</text>
</comment>
<feature type="transmembrane region" description="Helical" evidence="1">
    <location>
        <begin position="67"/>
        <end position="89"/>
    </location>
</feature>
<feature type="transmembrane region" description="Helical" evidence="1">
    <location>
        <begin position="183"/>
        <end position="202"/>
    </location>
</feature>
<dbReference type="Proteomes" id="UP000177801">
    <property type="component" value="Unassembled WGS sequence"/>
</dbReference>
<dbReference type="GO" id="GO:0016020">
    <property type="term" value="C:membrane"/>
    <property type="evidence" value="ECO:0007669"/>
    <property type="project" value="InterPro"/>
</dbReference>
<evidence type="ECO:0000313" key="4">
    <source>
        <dbReference type="Proteomes" id="UP000177801"/>
    </source>
</evidence>
<evidence type="ECO:0000256" key="1">
    <source>
        <dbReference type="SAM" id="Phobius"/>
    </source>
</evidence>
<dbReference type="PANTHER" id="PTHR22911">
    <property type="entry name" value="ACYL-MALONYL CONDENSING ENZYME-RELATED"/>
    <property type="match status" value="1"/>
</dbReference>
<dbReference type="AlphaFoldDB" id="A0A1G1ZFL4"/>
<feature type="transmembrane region" description="Helical" evidence="1">
    <location>
        <begin position="214"/>
        <end position="234"/>
    </location>
</feature>
<evidence type="ECO:0000313" key="3">
    <source>
        <dbReference type="EMBL" id="OGY62617.1"/>
    </source>
</evidence>
<dbReference type="EMBL" id="MHJD01000007">
    <property type="protein sequence ID" value="OGY62617.1"/>
    <property type="molecule type" value="Genomic_DNA"/>
</dbReference>
<protein>
    <recommendedName>
        <fullName evidence="2">EamA domain-containing protein</fullName>
    </recommendedName>
</protein>
<accession>A0A1G1ZFL4</accession>
<evidence type="ECO:0000259" key="2">
    <source>
        <dbReference type="Pfam" id="PF00892"/>
    </source>
</evidence>
<feature type="transmembrane region" description="Helical" evidence="1">
    <location>
        <begin position="95"/>
        <end position="116"/>
    </location>
</feature>